<dbReference type="PANTHER" id="PTHR21012:SF0">
    <property type="entry name" value="ASPARTATE 1-DECARBOXYLASE"/>
    <property type="match status" value="1"/>
</dbReference>
<comment type="catalytic activity">
    <reaction evidence="9">
        <text>L-aspartate + H(+) = beta-alanine + CO2</text>
        <dbReference type="Rhea" id="RHEA:19497"/>
        <dbReference type="ChEBI" id="CHEBI:15378"/>
        <dbReference type="ChEBI" id="CHEBI:16526"/>
        <dbReference type="ChEBI" id="CHEBI:29991"/>
        <dbReference type="ChEBI" id="CHEBI:57966"/>
        <dbReference type="EC" id="4.1.1.11"/>
    </reaction>
</comment>
<keyword evidence="6 9" id="KW-0456">Lyase</keyword>
<keyword evidence="1 9" id="KW-0963">Cytoplasm</keyword>
<evidence type="ECO:0000256" key="5">
    <source>
        <dbReference type="ARBA" id="ARBA00023145"/>
    </source>
</evidence>
<feature type="active site" description="Schiff-base intermediate with substrate; via pyruvic acid" evidence="9 10">
    <location>
        <position position="25"/>
    </location>
</feature>
<keyword evidence="8 9" id="KW-0670">Pyruvate</keyword>
<dbReference type="GO" id="GO:0004068">
    <property type="term" value="F:aspartate 1-decarboxylase activity"/>
    <property type="evidence" value="ECO:0007669"/>
    <property type="project" value="UniProtKB-UniRule"/>
</dbReference>
<feature type="binding site" evidence="9 11">
    <location>
        <begin position="71"/>
        <end position="73"/>
    </location>
    <ligand>
        <name>substrate</name>
    </ligand>
</feature>
<protein>
    <recommendedName>
        <fullName evidence="9">Aspartate 1-decarboxylase</fullName>
        <ecNumber evidence="9">4.1.1.11</ecNumber>
    </recommendedName>
    <alternativeName>
        <fullName evidence="9">Aspartate alpha-decarboxylase</fullName>
    </alternativeName>
    <component>
        <recommendedName>
            <fullName evidence="9">Aspartate 1-decarboxylase beta chain</fullName>
        </recommendedName>
    </component>
    <component>
        <recommendedName>
            <fullName evidence="9">Aspartate 1-decarboxylase alpha chain</fullName>
        </recommendedName>
    </component>
</protein>
<reference evidence="14" key="1">
    <citation type="submission" date="2022-11" db="EMBL/GenBank/DDBJ databases">
        <title>Candidatus Alkanophaga archaea from heated hydrothermal vent sediment oxidize petroleum alkanes.</title>
        <authorList>
            <person name="Zehnle H."/>
            <person name="Laso-Perez R."/>
            <person name="Lipp J."/>
            <person name="Teske A."/>
            <person name="Wegener G."/>
        </authorList>
    </citation>
    <scope>NUCLEOTIDE SEQUENCE</scope>
    <source>
        <strain evidence="14">MCA70</strain>
    </source>
</reference>
<evidence type="ECO:0000256" key="9">
    <source>
        <dbReference type="HAMAP-Rule" id="MF_00446"/>
    </source>
</evidence>
<name>A0AAE3TFE3_9BACT</name>
<keyword evidence="7 9" id="KW-0704">Schiff base</keyword>
<dbReference type="SUPFAM" id="SSF50692">
    <property type="entry name" value="ADC-like"/>
    <property type="match status" value="1"/>
</dbReference>
<dbReference type="PIRSF" id="PIRSF006246">
    <property type="entry name" value="Asp_decarbox"/>
    <property type="match status" value="1"/>
</dbReference>
<keyword evidence="5 9" id="KW-0865">Zymogen</keyword>
<dbReference type="GO" id="GO:0006523">
    <property type="term" value="P:alanine biosynthetic process"/>
    <property type="evidence" value="ECO:0007669"/>
    <property type="project" value="InterPro"/>
</dbReference>
<evidence type="ECO:0000256" key="12">
    <source>
        <dbReference type="PIRSR" id="PIRSR006246-3"/>
    </source>
</evidence>
<gene>
    <name evidence="9" type="primary">panD</name>
    <name evidence="14" type="ORF">OD816_001332</name>
</gene>
<dbReference type="NCBIfam" id="TIGR00223">
    <property type="entry name" value="panD"/>
    <property type="match status" value="1"/>
</dbReference>
<comment type="subunit">
    <text evidence="9">Heterooctamer of four alpha and four beta subunits.</text>
</comment>
<dbReference type="AlphaFoldDB" id="A0AAE3TFE3"/>
<evidence type="ECO:0000313" key="15">
    <source>
        <dbReference type="Proteomes" id="UP001144110"/>
    </source>
</evidence>
<keyword evidence="2 9" id="KW-0566">Pantothenate biosynthesis</keyword>
<evidence type="ECO:0000256" key="3">
    <source>
        <dbReference type="ARBA" id="ARBA00022793"/>
    </source>
</evidence>
<evidence type="ECO:0000313" key="14">
    <source>
        <dbReference type="EMBL" id="MDF2954087.1"/>
    </source>
</evidence>
<dbReference type="Pfam" id="PF02261">
    <property type="entry name" value="Asp_decarbox"/>
    <property type="match status" value="1"/>
</dbReference>
<dbReference type="CDD" id="cd06919">
    <property type="entry name" value="Asp_decarbox"/>
    <property type="match status" value="1"/>
</dbReference>
<keyword evidence="3 9" id="KW-0210">Decarboxylase</keyword>
<dbReference type="Gene3D" id="2.40.40.20">
    <property type="match status" value="1"/>
</dbReference>
<keyword evidence="4 9" id="KW-0068">Autocatalytic cleavage</keyword>
<proteinExistence type="inferred from homology"/>
<comment type="caution">
    <text evidence="14">The sequence shown here is derived from an EMBL/GenBank/DDBJ whole genome shotgun (WGS) entry which is preliminary data.</text>
</comment>
<evidence type="ECO:0000256" key="6">
    <source>
        <dbReference type="ARBA" id="ARBA00023239"/>
    </source>
</evidence>
<feature type="binding site" evidence="9 11">
    <location>
        <position position="57"/>
    </location>
    <ligand>
        <name>substrate</name>
    </ligand>
</feature>
<comment type="pathway">
    <text evidence="9">Cofactor biosynthesis; (R)-pantothenate biosynthesis; beta-alanine from L-aspartate: step 1/1.</text>
</comment>
<evidence type="ECO:0000256" key="13">
    <source>
        <dbReference type="PIRSR" id="PIRSR006246-5"/>
    </source>
</evidence>
<comment type="function">
    <text evidence="9">Catalyzes the pyruvoyl-dependent decarboxylation of aspartate to produce beta-alanine.</text>
</comment>
<dbReference type="EC" id="4.1.1.11" evidence="9"/>
<feature type="modified residue" description="Pyruvic acid (Ser)" evidence="9 12">
    <location>
        <position position="25"/>
    </location>
</feature>
<evidence type="ECO:0000256" key="8">
    <source>
        <dbReference type="ARBA" id="ARBA00023317"/>
    </source>
</evidence>
<dbReference type="PANTHER" id="PTHR21012">
    <property type="entry name" value="ASPARTATE 1-DECARBOXYLASE"/>
    <property type="match status" value="1"/>
</dbReference>
<sequence>MFIKVLKSKIHLATITDKNLFYEGSLTLDKKIMEKANLKPFEAVWIYNLNNGKRFETYIIEGGEGEVILNGAAARLGEIGDKVIIVSYAWVSEEELKKFKTTLVYLTDQNEIKETKLRQVILND</sequence>
<accession>A0AAE3TFE3</accession>
<dbReference type="GO" id="GO:0005829">
    <property type="term" value="C:cytosol"/>
    <property type="evidence" value="ECO:0007669"/>
    <property type="project" value="TreeGrafter"/>
</dbReference>
<dbReference type="InterPro" id="IPR009010">
    <property type="entry name" value="Asp_de-COase-like_dom_sf"/>
</dbReference>
<feature type="chain" id="PRO_5041758051" description="Aspartate 1-decarboxylase alpha chain" evidence="9 13">
    <location>
        <begin position="25"/>
        <end position="124"/>
    </location>
</feature>
<evidence type="ECO:0000256" key="11">
    <source>
        <dbReference type="PIRSR" id="PIRSR006246-2"/>
    </source>
</evidence>
<evidence type="ECO:0000256" key="1">
    <source>
        <dbReference type="ARBA" id="ARBA00022490"/>
    </source>
</evidence>
<dbReference type="InterPro" id="IPR003190">
    <property type="entry name" value="Asp_decarbox"/>
</dbReference>
<evidence type="ECO:0000256" key="4">
    <source>
        <dbReference type="ARBA" id="ARBA00022813"/>
    </source>
</evidence>
<comment type="PTM">
    <text evidence="9 12">Is synthesized initially as an inactive proenzyme, which is activated by self-cleavage at a specific serine bond to produce a beta-subunit with a hydroxyl group at its C-terminus and an alpha-subunit with a pyruvoyl group at its N-terminus.</text>
</comment>
<dbReference type="HAMAP" id="MF_00446">
    <property type="entry name" value="PanD"/>
    <property type="match status" value="1"/>
</dbReference>
<feature type="chain" id="PRO_5041758052" description="Aspartate 1-decarboxylase beta chain" evidence="9 13">
    <location>
        <begin position="1"/>
        <end position="24"/>
    </location>
</feature>
<dbReference type="GO" id="GO:0015940">
    <property type="term" value="P:pantothenate biosynthetic process"/>
    <property type="evidence" value="ECO:0007669"/>
    <property type="project" value="UniProtKB-UniRule"/>
</dbReference>
<comment type="cofactor">
    <cofactor evidence="9 10">
        <name>pyruvate</name>
        <dbReference type="ChEBI" id="CHEBI:15361"/>
    </cofactor>
    <text evidence="9 10">Binds 1 pyruvoyl group covalently per subunit.</text>
</comment>
<comment type="subcellular location">
    <subcellularLocation>
        <location evidence="9">Cytoplasm</location>
    </subcellularLocation>
</comment>
<dbReference type="EMBL" id="JAPHEG010000006">
    <property type="protein sequence ID" value="MDF2954087.1"/>
    <property type="molecule type" value="Genomic_DNA"/>
</dbReference>
<organism evidence="14 15">
    <name type="scientific">Candidatus Thermodesulfobacterium syntrophicum</name>
    <dbReference type="NCBI Taxonomy" id="3060442"/>
    <lineage>
        <taxon>Bacteria</taxon>
        <taxon>Pseudomonadati</taxon>
        <taxon>Thermodesulfobacteriota</taxon>
        <taxon>Thermodesulfobacteria</taxon>
        <taxon>Thermodesulfobacteriales</taxon>
        <taxon>Thermodesulfobacteriaceae</taxon>
        <taxon>Thermodesulfobacterium</taxon>
    </lineage>
</organism>
<evidence type="ECO:0000256" key="2">
    <source>
        <dbReference type="ARBA" id="ARBA00022655"/>
    </source>
</evidence>
<evidence type="ECO:0000256" key="10">
    <source>
        <dbReference type="PIRSR" id="PIRSR006246-1"/>
    </source>
</evidence>
<dbReference type="Proteomes" id="UP001144110">
    <property type="component" value="Unassembled WGS sequence"/>
</dbReference>
<feature type="active site" description="Proton donor" evidence="9 10">
    <location>
        <position position="58"/>
    </location>
</feature>
<evidence type="ECO:0000256" key="7">
    <source>
        <dbReference type="ARBA" id="ARBA00023270"/>
    </source>
</evidence>
<comment type="similarity">
    <text evidence="9">Belongs to the PanD family.</text>
</comment>